<keyword evidence="3" id="KW-1185">Reference proteome</keyword>
<sequence length="102" mass="11984">MYGIKIDHYLEFEDHTELISVISRTDNLLKYRPIFSTDSKKNKILNVLLIAINIELEKPVNILRLAILLRPATSLKTDNFKGNRKFGYTRNRNEIKSIKCYK</sequence>
<dbReference type="EMBL" id="WHYS01000002">
    <property type="protein sequence ID" value="MQL56064.1"/>
    <property type="molecule type" value="Genomic_DNA"/>
</dbReference>
<gene>
    <name evidence="2" type="ORF">D1866_04805</name>
    <name evidence="1" type="ORF">GFB69_10020</name>
</gene>
<dbReference type="RefSeq" id="WP_152942404.1">
    <property type="nucleotide sequence ID" value="NZ_CP045482.1"/>
</dbReference>
<proteinExistence type="predicted"/>
<dbReference type="Proteomes" id="UP000474054">
    <property type="component" value="Unassembled WGS sequence"/>
</dbReference>
<evidence type="ECO:0000313" key="3">
    <source>
        <dbReference type="Proteomes" id="UP000426328"/>
    </source>
</evidence>
<protein>
    <submittedName>
        <fullName evidence="2">Uncharacterized protein</fullName>
    </submittedName>
</protein>
<evidence type="ECO:0000313" key="4">
    <source>
        <dbReference type="Proteomes" id="UP000474054"/>
    </source>
</evidence>
<dbReference type="Proteomes" id="UP000426328">
    <property type="component" value="Chromosome"/>
</dbReference>
<reference evidence="2 3" key="2">
    <citation type="submission" date="2019-10" db="EMBL/GenBank/DDBJ databases">
        <title>Genome Sequences from Six Type Strain Members of the Archaeal Family Sulfolobaceae: Acidianus ambivalens, Acidianus infernus, Metallosphaera prunae, Stygiolobus azoricus, Sulfolobus metallicus, and Sulfurisphaera ohwakuensis.</title>
        <authorList>
            <person name="Counts J.A."/>
            <person name="Kelly R.M."/>
        </authorList>
    </citation>
    <scope>NUCLEOTIDE SEQUENCE [LARGE SCALE GENOMIC DNA]</scope>
    <source>
        <strain evidence="2 3">LEI 10</strain>
    </source>
</reference>
<accession>A0A650CUB1</accession>
<reference evidence="1 4" key="1">
    <citation type="submission" date="2019-10" db="EMBL/GenBank/DDBJ databases">
        <title>Comparative genomics of sulfur disproportionating microorganisms.</title>
        <authorList>
            <person name="Ward L.M."/>
            <person name="Bertran E."/>
            <person name="Johnston D."/>
        </authorList>
    </citation>
    <scope>NUCLEOTIDE SEQUENCE [LARGE SCALE GENOMIC DNA]</scope>
    <source>
        <strain evidence="1 4">DSM 3772</strain>
    </source>
</reference>
<dbReference type="KEGG" id="aamb:D1866_04805"/>
<organism evidence="2 3">
    <name type="scientific">Acidianus ambivalens</name>
    <name type="common">Desulfurolobus ambivalens</name>
    <dbReference type="NCBI Taxonomy" id="2283"/>
    <lineage>
        <taxon>Archaea</taxon>
        <taxon>Thermoproteota</taxon>
        <taxon>Thermoprotei</taxon>
        <taxon>Sulfolobales</taxon>
        <taxon>Sulfolobaceae</taxon>
        <taxon>Acidianus</taxon>
    </lineage>
</organism>
<dbReference type="EMBL" id="CP045482">
    <property type="protein sequence ID" value="QGR21383.1"/>
    <property type="molecule type" value="Genomic_DNA"/>
</dbReference>
<name>A0A650CUB1_ACIAM</name>
<dbReference type="GeneID" id="42779031"/>
<evidence type="ECO:0000313" key="1">
    <source>
        <dbReference type="EMBL" id="MQL56064.1"/>
    </source>
</evidence>
<dbReference type="AlphaFoldDB" id="A0A650CUB1"/>
<evidence type="ECO:0000313" key="2">
    <source>
        <dbReference type="EMBL" id="QGR21383.1"/>
    </source>
</evidence>